<organism evidence="3 4">
    <name type="scientific">Streptosporangium album</name>
    <dbReference type="NCBI Taxonomy" id="47479"/>
    <lineage>
        <taxon>Bacteria</taxon>
        <taxon>Bacillati</taxon>
        <taxon>Actinomycetota</taxon>
        <taxon>Actinomycetes</taxon>
        <taxon>Streptosporangiales</taxon>
        <taxon>Streptosporangiaceae</taxon>
        <taxon>Streptosporangium</taxon>
    </lineage>
</organism>
<gene>
    <name evidence="3" type="ORF">FHR32_008559</name>
</gene>
<proteinExistence type="predicted"/>
<dbReference type="SUPFAM" id="SSF53098">
    <property type="entry name" value="Ribonuclease H-like"/>
    <property type="match status" value="1"/>
</dbReference>
<evidence type="ECO:0000313" key="4">
    <source>
        <dbReference type="Proteomes" id="UP000534286"/>
    </source>
</evidence>
<feature type="domain" description="Transposase IS701-like DDE" evidence="2">
    <location>
        <begin position="4"/>
        <end position="170"/>
    </location>
</feature>
<evidence type="ECO:0000313" key="3">
    <source>
        <dbReference type="EMBL" id="MBB4944156.1"/>
    </source>
</evidence>
<protein>
    <recommendedName>
        <fullName evidence="2">Transposase IS701-like DDE domain-containing protein</fullName>
    </recommendedName>
</protein>
<name>A0A7W7S7A5_9ACTN</name>
<keyword evidence="4" id="KW-1185">Reference proteome</keyword>
<dbReference type="RefSeq" id="WP_184760028.1">
    <property type="nucleotide sequence ID" value="NZ_BAABEK010000040.1"/>
</dbReference>
<dbReference type="PANTHER" id="PTHR33627:SF1">
    <property type="entry name" value="TRANSPOSASE"/>
    <property type="match status" value="1"/>
</dbReference>
<dbReference type="Pfam" id="PF13546">
    <property type="entry name" value="DDE_5"/>
    <property type="match status" value="1"/>
</dbReference>
<dbReference type="InterPro" id="IPR038721">
    <property type="entry name" value="IS701-like_DDE_dom"/>
</dbReference>
<comment type="caution">
    <text evidence="3">The sequence shown here is derived from an EMBL/GenBank/DDBJ whole genome shotgun (WGS) entry which is preliminary data.</text>
</comment>
<sequence>MDWATWEYTEVMRRVAARAVSVINPAAWLIDDHPFVRYGHCTAGAIVQHCGEREQHLCQVAVSVHAVSETGSTPLHWRLFIPQVWADDPERRTKAGIPPPLTHRTKQQIALELLDEIAEWGLRPPVVVADSDYGTNVAFRNGLTERGIRWLVAVNGDTTVLPVTGAPITAWAKRRPAIGVGEPARASQGRARRFVYRPKTADHSARCGWFTAIPVHIAGIIERGHIATTEQRLLPERTLLVQWRRRHDTEPFRAWITDLPADTPLSVVDGRSHPRPDAAPVQGRAVLHRRGGASGPSSL</sequence>
<dbReference type="PANTHER" id="PTHR33627">
    <property type="entry name" value="TRANSPOSASE"/>
    <property type="match status" value="1"/>
</dbReference>
<evidence type="ECO:0000256" key="1">
    <source>
        <dbReference type="SAM" id="MobiDB-lite"/>
    </source>
</evidence>
<dbReference type="Proteomes" id="UP000534286">
    <property type="component" value="Unassembled WGS sequence"/>
</dbReference>
<evidence type="ECO:0000259" key="2">
    <source>
        <dbReference type="Pfam" id="PF13546"/>
    </source>
</evidence>
<reference evidence="3 4" key="1">
    <citation type="submission" date="2020-08" db="EMBL/GenBank/DDBJ databases">
        <title>Sequencing the genomes of 1000 actinobacteria strains.</title>
        <authorList>
            <person name="Klenk H.-P."/>
        </authorList>
    </citation>
    <scope>NUCLEOTIDE SEQUENCE [LARGE SCALE GENOMIC DNA]</scope>
    <source>
        <strain evidence="3 4">DSM 43023</strain>
    </source>
</reference>
<dbReference type="AlphaFoldDB" id="A0A7W7S7A5"/>
<dbReference type="EMBL" id="JACHJU010000007">
    <property type="protein sequence ID" value="MBB4944156.1"/>
    <property type="molecule type" value="Genomic_DNA"/>
</dbReference>
<feature type="region of interest" description="Disordered" evidence="1">
    <location>
        <begin position="265"/>
        <end position="299"/>
    </location>
</feature>
<dbReference type="InterPro" id="IPR039365">
    <property type="entry name" value="IS701-like"/>
</dbReference>
<accession>A0A7W7S7A5</accession>
<dbReference type="InterPro" id="IPR012337">
    <property type="entry name" value="RNaseH-like_sf"/>
</dbReference>